<organism evidence="3 4">
    <name type="scientific">Diploscapter pachys</name>
    <dbReference type="NCBI Taxonomy" id="2018661"/>
    <lineage>
        <taxon>Eukaryota</taxon>
        <taxon>Metazoa</taxon>
        <taxon>Ecdysozoa</taxon>
        <taxon>Nematoda</taxon>
        <taxon>Chromadorea</taxon>
        <taxon>Rhabditida</taxon>
        <taxon>Rhabditina</taxon>
        <taxon>Rhabditomorpha</taxon>
        <taxon>Rhabditoidea</taxon>
        <taxon>Rhabditidae</taxon>
        <taxon>Diploscapter</taxon>
    </lineage>
</organism>
<proteinExistence type="predicted"/>
<feature type="region of interest" description="Disordered" evidence="1">
    <location>
        <begin position="332"/>
        <end position="357"/>
    </location>
</feature>
<sequence length="623" mass="70148">MWQLTFTLLLFHLIPLSFGSQPKMFAIPLAPGTLPEEETNMKVPNVINPYQNNPPPENYKFFYSKKDHGPIPPSGKEDNAPPKRFTSTELDVLPEFDPLKSTLTELLHPHSNVNENRNHGNHDLLQLDPFSGPPGAFPPPSTRSINSRNPSSTTVSTVSFNSISFNGFNSFNPLQFPKQLHSPHSHKSVHKSTALHSTNQQQLIEQLTSNVIRNELHRVMNEPTSQEIFERIFHETEGVEGKTKRIDEDFDDGRNIPAPHMANRTAKMGSESGFMPLIHAPNYFTTTRIPTELHNHHNLIESPAQPNTRILTFTATTSTPVWPKGKWWSTTIPTDSSHSSHKHEEEEPPTLSPFSSTESQSIVLFNTLTPTSTNSLNSKSTVSQHRTMIPFTDSRQIDELHKIGRKNDDDKLDPKKRELLKLDEKFRLIRNLEKKDDSTLEIVEPKLLKESNDPKEGGKKCCSCCKQMENRKSHVHSVDVGSEKLSDTLVLPNSTLELGSDVKKTTPILPSTATIPLLSFIQFRWLWLFIVKLLPSNVLSTTMLSSSPSLLPGSTNLLPTSAVLHNYTPYDSNLYETMSFLPLQKAIQKSQKTSKLHAMLGGQCKWPVANNNATVWPLQRKSE</sequence>
<feature type="compositionally biased region" description="Low complexity" evidence="1">
    <location>
        <begin position="146"/>
        <end position="155"/>
    </location>
</feature>
<evidence type="ECO:0000256" key="1">
    <source>
        <dbReference type="SAM" id="MobiDB-lite"/>
    </source>
</evidence>
<feature type="signal peptide" evidence="2">
    <location>
        <begin position="1"/>
        <end position="19"/>
    </location>
</feature>
<dbReference type="Proteomes" id="UP000218231">
    <property type="component" value="Unassembled WGS sequence"/>
</dbReference>
<comment type="caution">
    <text evidence="3">The sequence shown here is derived from an EMBL/GenBank/DDBJ whole genome shotgun (WGS) entry which is preliminary data.</text>
</comment>
<evidence type="ECO:0000313" key="3">
    <source>
        <dbReference type="EMBL" id="PAV80409.1"/>
    </source>
</evidence>
<protein>
    <submittedName>
        <fullName evidence="3">Uncharacterized protein</fullName>
    </submittedName>
</protein>
<gene>
    <name evidence="3" type="ORF">WR25_23580</name>
</gene>
<accession>A0A2A2L2P0</accession>
<reference evidence="3 4" key="1">
    <citation type="journal article" date="2017" name="Curr. Biol.">
        <title>Genome architecture and evolution of a unichromosomal asexual nematode.</title>
        <authorList>
            <person name="Fradin H."/>
            <person name="Zegar C."/>
            <person name="Gutwein M."/>
            <person name="Lucas J."/>
            <person name="Kovtun M."/>
            <person name="Corcoran D."/>
            <person name="Baugh L.R."/>
            <person name="Kiontke K."/>
            <person name="Gunsalus K."/>
            <person name="Fitch D.H."/>
            <person name="Piano F."/>
        </authorList>
    </citation>
    <scope>NUCLEOTIDE SEQUENCE [LARGE SCALE GENOMIC DNA]</scope>
    <source>
        <strain evidence="3">PF1309</strain>
    </source>
</reference>
<dbReference type="AlphaFoldDB" id="A0A2A2L2P0"/>
<evidence type="ECO:0000313" key="4">
    <source>
        <dbReference type="Proteomes" id="UP000218231"/>
    </source>
</evidence>
<dbReference type="EMBL" id="LIAE01007273">
    <property type="protein sequence ID" value="PAV80410.1"/>
    <property type="molecule type" value="Genomic_DNA"/>
</dbReference>
<feature type="compositionally biased region" description="Pro residues" evidence="1">
    <location>
        <begin position="131"/>
        <end position="141"/>
    </location>
</feature>
<keyword evidence="2" id="KW-0732">Signal</keyword>
<dbReference type="EMBL" id="LIAE01007273">
    <property type="protein sequence ID" value="PAV80409.1"/>
    <property type="molecule type" value="Genomic_DNA"/>
</dbReference>
<feature type="chain" id="PRO_5013507872" evidence="2">
    <location>
        <begin position="20"/>
        <end position="623"/>
    </location>
</feature>
<name>A0A2A2L2P0_9BILA</name>
<evidence type="ECO:0000256" key="2">
    <source>
        <dbReference type="SAM" id="SignalP"/>
    </source>
</evidence>
<feature type="compositionally biased region" description="Basic residues" evidence="1">
    <location>
        <begin position="181"/>
        <end position="190"/>
    </location>
</feature>
<feature type="region of interest" description="Disordered" evidence="1">
    <location>
        <begin position="128"/>
        <end position="155"/>
    </location>
</feature>
<feature type="region of interest" description="Disordered" evidence="1">
    <location>
        <begin position="176"/>
        <end position="196"/>
    </location>
</feature>
<keyword evidence="4" id="KW-1185">Reference proteome</keyword>